<dbReference type="PANTHER" id="PTHR11011">
    <property type="entry name" value="MALE STERILITY PROTEIN 2-RELATED"/>
    <property type="match status" value="1"/>
</dbReference>
<feature type="domain" description="Fatty acyl-CoA reductase C-terminal" evidence="11">
    <location>
        <begin position="371"/>
        <end position="464"/>
    </location>
</feature>
<keyword evidence="4 10" id="KW-0812">Transmembrane</keyword>
<proteinExistence type="inferred from homology"/>
<protein>
    <recommendedName>
        <fullName evidence="10">Fatty acyl-CoA reductase</fullName>
        <ecNumber evidence="10">1.2.1.84</ecNumber>
    </recommendedName>
</protein>
<evidence type="ECO:0000256" key="10">
    <source>
        <dbReference type="RuleBase" id="RU363097"/>
    </source>
</evidence>
<evidence type="ECO:0000256" key="8">
    <source>
        <dbReference type="ARBA" id="ARBA00023136"/>
    </source>
</evidence>
<comment type="similarity">
    <text evidence="2 10">Belongs to the fatty acyl-CoA reductase family.</text>
</comment>
<evidence type="ECO:0000256" key="7">
    <source>
        <dbReference type="ARBA" id="ARBA00023098"/>
    </source>
</evidence>
<evidence type="ECO:0000256" key="9">
    <source>
        <dbReference type="ARBA" id="ARBA00052530"/>
    </source>
</evidence>
<evidence type="ECO:0000259" key="11">
    <source>
        <dbReference type="Pfam" id="PF03015"/>
    </source>
</evidence>
<feature type="domain" description="Thioester reductase (TE)" evidence="12">
    <location>
        <begin position="24"/>
        <end position="293"/>
    </location>
</feature>
<evidence type="ECO:0000256" key="3">
    <source>
        <dbReference type="ARBA" id="ARBA00022516"/>
    </source>
</evidence>
<keyword evidence="5 10" id="KW-0521">NADP</keyword>
<accession>A0ABD2XEB1</accession>
<evidence type="ECO:0000256" key="2">
    <source>
        <dbReference type="ARBA" id="ARBA00005928"/>
    </source>
</evidence>
<evidence type="ECO:0000256" key="5">
    <source>
        <dbReference type="ARBA" id="ARBA00022857"/>
    </source>
</evidence>
<dbReference type="Proteomes" id="UP001627154">
    <property type="component" value="Unassembled WGS sequence"/>
</dbReference>
<evidence type="ECO:0000256" key="6">
    <source>
        <dbReference type="ARBA" id="ARBA00022989"/>
    </source>
</evidence>
<keyword evidence="6 10" id="KW-1133">Transmembrane helix</keyword>
<keyword evidence="3 10" id="KW-0444">Lipid biosynthesis</keyword>
<dbReference type="EMBL" id="JBJJXI010000030">
    <property type="protein sequence ID" value="KAL3403430.1"/>
    <property type="molecule type" value="Genomic_DNA"/>
</dbReference>
<organism evidence="13 14">
    <name type="scientific">Trichogramma kaykai</name>
    <dbReference type="NCBI Taxonomy" id="54128"/>
    <lineage>
        <taxon>Eukaryota</taxon>
        <taxon>Metazoa</taxon>
        <taxon>Ecdysozoa</taxon>
        <taxon>Arthropoda</taxon>
        <taxon>Hexapoda</taxon>
        <taxon>Insecta</taxon>
        <taxon>Pterygota</taxon>
        <taxon>Neoptera</taxon>
        <taxon>Endopterygota</taxon>
        <taxon>Hymenoptera</taxon>
        <taxon>Apocrita</taxon>
        <taxon>Proctotrupomorpha</taxon>
        <taxon>Chalcidoidea</taxon>
        <taxon>Trichogrammatidae</taxon>
        <taxon>Trichogramma</taxon>
    </lineage>
</organism>
<dbReference type="InterPro" id="IPR033640">
    <property type="entry name" value="FAR_C"/>
</dbReference>
<feature type="transmembrane region" description="Helical" evidence="10">
    <location>
        <begin position="486"/>
        <end position="505"/>
    </location>
</feature>
<keyword evidence="14" id="KW-1185">Reference proteome</keyword>
<keyword evidence="10" id="KW-0560">Oxidoreductase</keyword>
<evidence type="ECO:0000256" key="1">
    <source>
        <dbReference type="ARBA" id="ARBA00004141"/>
    </source>
</evidence>
<dbReference type="Pfam" id="PF03015">
    <property type="entry name" value="Sterile"/>
    <property type="match status" value="1"/>
</dbReference>
<dbReference type="SUPFAM" id="SSF51735">
    <property type="entry name" value="NAD(P)-binding Rossmann-fold domains"/>
    <property type="match status" value="1"/>
</dbReference>
<dbReference type="FunFam" id="3.40.50.720:FF:000143">
    <property type="entry name" value="Fatty acyl-CoA reductase"/>
    <property type="match status" value="1"/>
</dbReference>
<feature type="transmembrane region" description="Helical" evidence="10">
    <location>
        <begin position="511"/>
        <end position="531"/>
    </location>
</feature>
<dbReference type="InterPro" id="IPR013120">
    <property type="entry name" value="FAR_NAD-bd"/>
</dbReference>
<evidence type="ECO:0000259" key="12">
    <source>
        <dbReference type="Pfam" id="PF07993"/>
    </source>
</evidence>
<dbReference type="GO" id="GO:0102965">
    <property type="term" value="F:alcohol-forming long-chain fatty acyl-CoA reductase activity"/>
    <property type="evidence" value="ECO:0007669"/>
    <property type="project" value="UniProtKB-EC"/>
</dbReference>
<dbReference type="InterPro" id="IPR026055">
    <property type="entry name" value="FAR"/>
</dbReference>
<gene>
    <name evidence="13" type="ORF">TKK_003713</name>
</gene>
<comment type="caution">
    <text evidence="13">The sequence shown here is derived from an EMBL/GenBank/DDBJ whole genome shotgun (WGS) entry which is preliminary data.</text>
</comment>
<dbReference type="GO" id="GO:0016020">
    <property type="term" value="C:membrane"/>
    <property type="evidence" value="ECO:0007669"/>
    <property type="project" value="UniProtKB-SubCell"/>
</dbReference>
<dbReference type="GO" id="GO:1901568">
    <property type="term" value="P:fatty acid derivative metabolic process"/>
    <property type="evidence" value="ECO:0007669"/>
    <property type="project" value="UniProtKB-ARBA"/>
</dbReference>
<keyword evidence="7 10" id="KW-0443">Lipid metabolism</keyword>
<dbReference type="InterPro" id="IPR036291">
    <property type="entry name" value="NAD(P)-bd_dom_sf"/>
</dbReference>
<comment type="subcellular location">
    <subcellularLocation>
        <location evidence="1">Membrane</location>
        <topology evidence="1">Multi-pass membrane protein</topology>
    </subcellularLocation>
</comment>
<sequence>MRLPNIDEEKSEIQRFYDGQTVLITGGTGFLGKVLVQKLLRECPDIEAVYLIIRMKKDVECEDRIKKILDEPLFDELKRVLPNYREKIVVLAGDCSLPNLGLSPKDIETVKSKVSIVFNGAATVRFDEDLKKAVCINVRGTREIFKLAAKMPHLKAVVHVSTAYSNCLQSKIAEKLYASPMTGDELIEYVHAADENKININTKKVLGDFPNTYAFTKQVAEQVVQQYGQGLPCGIFRPAVVISSYTDPVRGWVDNVFGATGAMVGGGAGLVRTLYVDPECTAELVPVDLTVNALISTAWDVARSKSTAEPNVEYPKIYNYASTWDEPLTWGKYMDLAFKYGNMKPSKKAFWCYSLTCTKFYWMYYILSFFLHSVPGATVDFAAKIFSPQKIQLMRIYKRIHKFADVTAFFATRKWDFDLSNTKALWSRLSEQDRRMFGFSMYKFDWEDYMNNCVDGMRLYIFKEGPETIPDAKKRMARYLLKFHKFHFIISLFLFIIFAFRFQMIHNGVKATFLSALTAAIYYFVTTSVMFQSQLSRFRESISIR</sequence>
<comment type="function">
    <text evidence="10">Catalyzes the reduction of fatty acyl-CoA to fatty alcohols.</text>
</comment>
<dbReference type="CDD" id="cd05236">
    <property type="entry name" value="FAR-N_SDR_e"/>
    <property type="match status" value="1"/>
</dbReference>
<name>A0ABD2XEB1_9HYME</name>
<evidence type="ECO:0000313" key="13">
    <source>
        <dbReference type="EMBL" id="KAL3403430.1"/>
    </source>
</evidence>
<dbReference type="Gene3D" id="3.40.50.720">
    <property type="entry name" value="NAD(P)-binding Rossmann-like Domain"/>
    <property type="match status" value="1"/>
</dbReference>
<keyword evidence="8 10" id="KW-0472">Membrane</keyword>
<dbReference type="PANTHER" id="PTHR11011:SF60">
    <property type="entry name" value="FATTY ACYL-COA REDUCTASE-RELATED"/>
    <property type="match status" value="1"/>
</dbReference>
<dbReference type="Pfam" id="PF07993">
    <property type="entry name" value="NAD_binding_4"/>
    <property type="match status" value="1"/>
</dbReference>
<dbReference type="AlphaFoldDB" id="A0ABD2XEB1"/>
<dbReference type="CDD" id="cd09071">
    <property type="entry name" value="FAR_C"/>
    <property type="match status" value="1"/>
</dbReference>
<reference evidence="13 14" key="1">
    <citation type="journal article" date="2024" name="bioRxiv">
        <title>A reference genome for Trichogramma kaykai: A tiny desert-dwelling parasitoid wasp with competing sex-ratio distorters.</title>
        <authorList>
            <person name="Culotta J."/>
            <person name="Lindsey A.R."/>
        </authorList>
    </citation>
    <scope>NUCLEOTIDE SEQUENCE [LARGE SCALE GENOMIC DNA]</scope>
    <source>
        <strain evidence="13 14">KSX58</strain>
    </source>
</reference>
<dbReference type="EC" id="1.2.1.84" evidence="10"/>
<comment type="catalytic activity">
    <reaction evidence="9 10">
        <text>a long-chain fatty acyl-CoA + 2 NADPH + 2 H(+) = a long-chain primary fatty alcohol + 2 NADP(+) + CoA</text>
        <dbReference type="Rhea" id="RHEA:52716"/>
        <dbReference type="ChEBI" id="CHEBI:15378"/>
        <dbReference type="ChEBI" id="CHEBI:57287"/>
        <dbReference type="ChEBI" id="CHEBI:57783"/>
        <dbReference type="ChEBI" id="CHEBI:58349"/>
        <dbReference type="ChEBI" id="CHEBI:77396"/>
        <dbReference type="ChEBI" id="CHEBI:83139"/>
        <dbReference type="EC" id="1.2.1.84"/>
    </reaction>
</comment>
<evidence type="ECO:0000313" key="14">
    <source>
        <dbReference type="Proteomes" id="UP001627154"/>
    </source>
</evidence>
<evidence type="ECO:0000256" key="4">
    <source>
        <dbReference type="ARBA" id="ARBA00022692"/>
    </source>
</evidence>